<gene>
    <name evidence="1" type="ORF">SAMN06295937_102519</name>
</gene>
<protein>
    <recommendedName>
        <fullName evidence="3">SnoaL-like domain-containing protein</fullName>
    </recommendedName>
</protein>
<evidence type="ECO:0000313" key="2">
    <source>
        <dbReference type="Proteomes" id="UP000190044"/>
    </source>
</evidence>
<evidence type="ECO:0000313" key="1">
    <source>
        <dbReference type="EMBL" id="SKB87835.1"/>
    </source>
</evidence>
<evidence type="ECO:0008006" key="3">
    <source>
        <dbReference type="Google" id="ProtNLM"/>
    </source>
</evidence>
<sequence length="141" mass="15695">MTDTQIDPAIAALIHDVVHVGSAYDIEGMEKLYTPDQTFLVLGGDGQVTRVRRDDSIAEFRARRDAGEEPLSTEHRVLHVEQQGDHATAILYRRMSPEAPPAMYELRLRKDSGTWMVAGETVTPWPGGIEGNFLPPRRKAA</sequence>
<dbReference type="InterPro" id="IPR032710">
    <property type="entry name" value="NTF2-like_dom_sf"/>
</dbReference>
<name>A0A1T5EV59_9SPHN</name>
<dbReference type="Proteomes" id="UP000190044">
    <property type="component" value="Unassembled WGS sequence"/>
</dbReference>
<keyword evidence="2" id="KW-1185">Reference proteome</keyword>
<proteinExistence type="predicted"/>
<dbReference type="SUPFAM" id="SSF54427">
    <property type="entry name" value="NTF2-like"/>
    <property type="match status" value="1"/>
</dbReference>
<reference evidence="2" key="1">
    <citation type="submission" date="2017-02" db="EMBL/GenBank/DDBJ databases">
        <authorList>
            <person name="Varghese N."/>
            <person name="Submissions S."/>
        </authorList>
    </citation>
    <scope>NUCLEOTIDE SEQUENCE [LARGE SCALE GENOMIC DNA]</scope>
    <source>
        <strain evidence="2">R11H</strain>
    </source>
</reference>
<dbReference type="Gene3D" id="3.10.450.50">
    <property type="match status" value="1"/>
</dbReference>
<organism evidence="1 2">
    <name type="scientific">Sphingopyxis flava</name>
    <dbReference type="NCBI Taxonomy" id="1507287"/>
    <lineage>
        <taxon>Bacteria</taxon>
        <taxon>Pseudomonadati</taxon>
        <taxon>Pseudomonadota</taxon>
        <taxon>Alphaproteobacteria</taxon>
        <taxon>Sphingomonadales</taxon>
        <taxon>Sphingomonadaceae</taxon>
        <taxon>Sphingopyxis</taxon>
    </lineage>
</organism>
<dbReference type="AlphaFoldDB" id="A0A1T5EV59"/>
<dbReference type="OrthoDB" id="8602165at2"/>
<dbReference type="RefSeq" id="WP_079639636.1">
    <property type="nucleotide sequence ID" value="NZ_FUYP01000025.1"/>
</dbReference>
<dbReference type="EMBL" id="FUYP01000025">
    <property type="protein sequence ID" value="SKB87835.1"/>
    <property type="molecule type" value="Genomic_DNA"/>
</dbReference>
<accession>A0A1T5EV59</accession>